<dbReference type="GO" id="GO:0031071">
    <property type="term" value="F:cysteine desulfurase activity"/>
    <property type="evidence" value="ECO:0007669"/>
    <property type="project" value="UniProtKB-UniRule"/>
</dbReference>
<accession>A0A4R6C0Q7</accession>
<organism evidence="10 11">
    <name type="scientific">Macrococcus bovicus</name>
    <dbReference type="NCBI Taxonomy" id="69968"/>
    <lineage>
        <taxon>Bacteria</taxon>
        <taxon>Bacillati</taxon>
        <taxon>Bacillota</taxon>
        <taxon>Bacilli</taxon>
        <taxon>Bacillales</taxon>
        <taxon>Staphylococcaceae</taxon>
        <taxon>Macrococcus</taxon>
    </lineage>
</organism>
<dbReference type="InterPro" id="IPR015424">
    <property type="entry name" value="PyrdxlP-dep_Trfase"/>
</dbReference>
<evidence type="ECO:0000256" key="7">
    <source>
        <dbReference type="RuleBase" id="RU004504"/>
    </source>
</evidence>
<dbReference type="SUPFAM" id="SSF53383">
    <property type="entry name" value="PLP-dependent transferases"/>
    <property type="match status" value="1"/>
</dbReference>
<dbReference type="Proteomes" id="UP000294843">
    <property type="component" value="Unassembled WGS sequence"/>
</dbReference>
<proteinExistence type="inferred from homology"/>
<dbReference type="PROSITE" id="PS00595">
    <property type="entry name" value="AA_TRANSFER_CLASS_5"/>
    <property type="match status" value="1"/>
</dbReference>
<comment type="function">
    <text evidence="2 8">Catalyzes the removal of elemental sulfur and selenium atoms from L-cysteine, L-cystine, L-selenocysteine, and L-selenocystine to produce L-alanine.</text>
</comment>
<dbReference type="Gene3D" id="3.40.640.10">
    <property type="entry name" value="Type I PLP-dependent aspartate aminotransferase-like (Major domain)"/>
    <property type="match status" value="1"/>
</dbReference>
<evidence type="ECO:0000256" key="8">
    <source>
        <dbReference type="RuleBase" id="RU004506"/>
    </source>
</evidence>
<evidence type="ECO:0000256" key="6">
    <source>
        <dbReference type="ARBA" id="ARBA00050776"/>
    </source>
</evidence>
<name>A0A4R6C0Q7_9STAP</name>
<dbReference type="Pfam" id="PF00266">
    <property type="entry name" value="Aminotran_5"/>
    <property type="match status" value="1"/>
</dbReference>
<comment type="catalytic activity">
    <reaction evidence="6 8">
        <text>(sulfur carrier)-H + L-cysteine = (sulfur carrier)-SH + L-alanine</text>
        <dbReference type="Rhea" id="RHEA:43892"/>
        <dbReference type="Rhea" id="RHEA-COMP:14737"/>
        <dbReference type="Rhea" id="RHEA-COMP:14739"/>
        <dbReference type="ChEBI" id="CHEBI:29917"/>
        <dbReference type="ChEBI" id="CHEBI:35235"/>
        <dbReference type="ChEBI" id="CHEBI:57972"/>
        <dbReference type="ChEBI" id="CHEBI:64428"/>
        <dbReference type="EC" id="2.8.1.7"/>
    </reaction>
</comment>
<evidence type="ECO:0000313" key="11">
    <source>
        <dbReference type="Proteomes" id="UP000294843"/>
    </source>
</evidence>
<comment type="cofactor">
    <cofactor evidence="1 7">
        <name>pyridoxal 5'-phosphate</name>
        <dbReference type="ChEBI" id="CHEBI:597326"/>
    </cofactor>
</comment>
<keyword evidence="4 8" id="KW-0808">Transferase</keyword>
<dbReference type="EC" id="2.8.1.7" evidence="8"/>
<dbReference type="GO" id="GO:0006534">
    <property type="term" value="P:cysteine metabolic process"/>
    <property type="evidence" value="ECO:0007669"/>
    <property type="project" value="UniProtKB-UniRule"/>
</dbReference>
<keyword evidence="5 8" id="KW-0663">Pyridoxal phosphate</keyword>
<dbReference type="InterPro" id="IPR020578">
    <property type="entry name" value="Aminotrans_V_PyrdxlP_BS"/>
</dbReference>
<dbReference type="GO" id="GO:0030170">
    <property type="term" value="F:pyridoxal phosphate binding"/>
    <property type="evidence" value="ECO:0007669"/>
    <property type="project" value="UniProtKB-UniRule"/>
</dbReference>
<dbReference type="NCBIfam" id="TIGR01979">
    <property type="entry name" value="sufS"/>
    <property type="match status" value="1"/>
</dbReference>
<evidence type="ECO:0000256" key="5">
    <source>
        <dbReference type="ARBA" id="ARBA00022898"/>
    </source>
</evidence>
<dbReference type="EMBL" id="SCWF01000003">
    <property type="protein sequence ID" value="TDM14731.1"/>
    <property type="molecule type" value="Genomic_DNA"/>
</dbReference>
<dbReference type="InterPro" id="IPR010970">
    <property type="entry name" value="Cys_dSase_SufS"/>
</dbReference>
<dbReference type="PANTHER" id="PTHR43586">
    <property type="entry name" value="CYSTEINE DESULFURASE"/>
    <property type="match status" value="1"/>
</dbReference>
<evidence type="ECO:0000256" key="4">
    <source>
        <dbReference type="ARBA" id="ARBA00022679"/>
    </source>
</evidence>
<feature type="domain" description="Aminotransferase class V" evidence="9">
    <location>
        <begin position="26"/>
        <end position="396"/>
    </location>
</feature>
<dbReference type="OrthoDB" id="9804366at2"/>
<dbReference type="CDD" id="cd06453">
    <property type="entry name" value="SufS_like"/>
    <property type="match status" value="1"/>
</dbReference>
<evidence type="ECO:0000256" key="2">
    <source>
        <dbReference type="ARBA" id="ARBA00002824"/>
    </source>
</evidence>
<dbReference type="InterPro" id="IPR000192">
    <property type="entry name" value="Aminotrans_V_dom"/>
</dbReference>
<evidence type="ECO:0000256" key="1">
    <source>
        <dbReference type="ARBA" id="ARBA00001933"/>
    </source>
</evidence>
<dbReference type="InterPro" id="IPR015421">
    <property type="entry name" value="PyrdxlP-dep_Trfase_major"/>
</dbReference>
<dbReference type="AlphaFoldDB" id="A0A4R6C0Q7"/>
<dbReference type="InterPro" id="IPR016454">
    <property type="entry name" value="Cysteine_dSase"/>
</dbReference>
<dbReference type="PIRSF" id="PIRSF005572">
    <property type="entry name" value="NifS"/>
    <property type="match status" value="1"/>
</dbReference>
<evidence type="ECO:0000259" key="9">
    <source>
        <dbReference type="Pfam" id="PF00266"/>
    </source>
</evidence>
<dbReference type="PANTHER" id="PTHR43586:SF8">
    <property type="entry name" value="CYSTEINE DESULFURASE 1, CHLOROPLASTIC"/>
    <property type="match status" value="1"/>
</dbReference>
<keyword evidence="11" id="KW-1185">Reference proteome</keyword>
<dbReference type="Gene3D" id="3.90.1150.10">
    <property type="entry name" value="Aspartate Aminotransferase, domain 1"/>
    <property type="match status" value="1"/>
</dbReference>
<gene>
    <name evidence="10" type="ORF">ERX55_04775</name>
</gene>
<reference evidence="10 11" key="1">
    <citation type="submission" date="2019-01" db="EMBL/GenBank/DDBJ databases">
        <title>Draft genome sequences of the type strains of six Macrococcus species.</title>
        <authorList>
            <person name="Mazhar S."/>
            <person name="Altermann E."/>
            <person name="Hill C."/>
            <person name="Mcauliffe O."/>
        </authorList>
    </citation>
    <scope>NUCLEOTIDE SEQUENCE [LARGE SCALE GENOMIC DNA]</scope>
    <source>
        <strain evidence="10 11">ATCC 51825</strain>
    </source>
</reference>
<comment type="caution">
    <text evidence="10">The sequence shown here is derived from an EMBL/GenBank/DDBJ whole genome shotgun (WGS) entry which is preliminary data.</text>
</comment>
<evidence type="ECO:0000256" key="3">
    <source>
        <dbReference type="ARBA" id="ARBA00010447"/>
    </source>
</evidence>
<protein>
    <recommendedName>
        <fullName evidence="8">Cysteine desulfurase</fullName>
        <ecNumber evidence="8">2.8.1.7</ecNumber>
    </recommendedName>
</protein>
<sequence>MAPFDINKVKADFPILTETVNGQPLVYLDSSATSQKPQQVIDRMNQYYQHENANVHRGVHTLGTRATDGYEGAREAVRRFINAQYFEEVIFTRGTTTAINTVAHSYGDMAVEEGDEIVITQMEHHANLVPWQQLAKRRKAVLKYIPLQPDGTLDLKDVEATITDRTKIVSVAHVSNVLGTINDIKAIAKLAHDKGAIMVSDGAQAVPHMTVDVQDLDVDFYAFSGHKMVGPTGIGVLYGRKSLLNKMEPIEYGGDMIDFVGLQDSTWTELPTKFEAGTPLIAEAIGLHAAIDYLEAIGLDEVLTYEHELTAYAYEKMSEFEGLEIYGPGPDKRAGLITFNLAGVHPHDLATALDSDGIAIRAGHHCAQPLMKWLNQSSTARASFYIYNTKEEIDLLVDSLKKTKEFFSYEF</sequence>
<evidence type="ECO:0000313" key="10">
    <source>
        <dbReference type="EMBL" id="TDM14731.1"/>
    </source>
</evidence>
<comment type="similarity">
    <text evidence="3 8">Belongs to the class-V pyridoxal-phosphate-dependent aminotransferase family. Csd subfamily.</text>
</comment>
<dbReference type="InterPro" id="IPR015422">
    <property type="entry name" value="PyrdxlP-dep_Trfase_small"/>
</dbReference>
<dbReference type="RefSeq" id="WP_133451456.1">
    <property type="nucleotide sequence ID" value="NZ_SCWF01000003.1"/>
</dbReference>